<dbReference type="Pfam" id="PF00109">
    <property type="entry name" value="ketoacyl-synt"/>
    <property type="match status" value="3"/>
</dbReference>
<dbReference type="PROSITE" id="PS00012">
    <property type="entry name" value="PHOSPHOPANTETHEINE"/>
    <property type="match status" value="3"/>
</dbReference>
<accession>A0A7L6B245</accession>
<dbReference type="Pfam" id="PF02801">
    <property type="entry name" value="Ketoacyl-synt_C"/>
    <property type="match status" value="3"/>
</dbReference>
<dbReference type="InterPro" id="IPR032821">
    <property type="entry name" value="PKS_assoc"/>
</dbReference>
<protein>
    <submittedName>
        <fullName evidence="11">Type I polyketide synthase</fullName>
    </submittedName>
</protein>
<evidence type="ECO:0000256" key="2">
    <source>
        <dbReference type="ARBA" id="ARBA00022450"/>
    </source>
</evidence>
<evidence type="ECO:0000256" key="4">
    <source>
        <dbReference type="ARBA" id="ARBA00022679"/>
    </source>
</evidence>
<dbReference type="InterPro" id="IPR013968">
    <property type="entry name" value="PKS_KR"/>
</dbReference>
<dbReference type="InterPro" id="IPR001227">
    <property type="entry name" value="Ac_transferase_dom_sf"/>
</dbReference>
<keyword evidence="5" id="KW-0045">Antibiotic biosynthesis</keyword>
<name>A0A7L6B245_9ACTN</name>
<reference evidence="11 12" key="2">
    <citation type="journal article" date="2021" name="Mar. Drugs">
        <title>A New Micromonospora Strain with Antibiotic Activity Isolated from the Microbiome of a Mid-Atlantic Deep-Sea Sponge.</title>
        <authorList>
            <person name="Back C.R."/>
            <person name="Stennett H.L."/>
            <person name="Williams S.E."/>
            <person name="Wang L."/>
            <person name="Ojeda Gomez J."/>
            <person name="Abdulle O.M."/>
            <person name="Duffy T."/>
            <person name="Neal C."/>
            <person name="Mantell J."/>
            <person name="Jepson M.A."/>
            <person name="Hendry K.R."/>
            <person name="Powell D."/>
            <person name="Stach J.E.M."/>
            <person name="Essex-Lopresti A.E."/>
            <person name="Willis C.L."/>
            <person name="Curnow P."/>
            <person name="Race P.R."/>
        </authorList>
    </citation>
    <scope>NUCLEOTIDE SEQUENCE [LARGE SCALE GENOMIC DNA]</scope>
    <source>
        <strain evidence="11 12">28ISP2-46</strain>
    </source>
</reference>
<evidence type="ECO:0000256" key="1">
    <source>
        <dbReference type="ARBA" id="ARBA00001957"/>
    </source>
</evidence>
<dbReference type="PROSITE" id="PS50075">
    <property type="entry name" value="CARRIER"/>
    <property type="match status" value="3"/>
</dbReference>
<dbReference type="FunFam" id="1.10.1200.10:FF:000007">
    <property type="entry name" value="Probable polyketide synthase pks17"/>
    <property type="match status" value="2"/>
</dbReference>
<dbReference type="CDD" id="cd08952">
    <property type="entry name" value="KR_1_SDR_x"/>
    <property type="match status" value="3"/>
</dbReference>
<dbReference type="GO" id="GO:0004315">
    <property type="term" value="F:3-oxoacyl-[acyl-carrier-protein] synthase activity"/>
    <property type="evidence" value="ECO:0007669"/>
    <property type="project" value="InterPro"/>
</dbReference>
<dbReference type="EMBL" id="CP059322">
    <property type="protein sequence ID" value="QLQ35710.1"/>
    <property type="molecule type" value="Genomic_DNA"/>
</dbReference>
<gene>
    <name evidence="11" type="ORF">H1D33_20380</name>
</gene>
<evidence type="ECO:0000259" key="9">
    <source>
        <dbReference type="PROSITE" id="PS50075"/>
    </source>
</evidence>
<dbReference type="FunFam" id="3.40.366.10:FF:000002">
    <property type="entry name" value="Probable polyketide synthase 2"/>
    <property type="match status" value="2"/>
</dbReference>
<evidence type="ECO:0000259" key="10">
    <source>
        <dbReference type="PROSITE" id="PS52004"/>
    </source>
</evidence>
<dbReference type="InterPro" id="IPR018201">
    <property type="entry name" value="Ketoacyl_synth_AS"/>
</dbReference>
<dbReference type="SUPFAM" id="SSF51735">
    <property type="entry name" value="NAD(P)-binding Rossmann-fold domains"/>
    <property type="match status" value="6"/>
</dbReference>
<feature type="domain" description="Carrier" evidence="9">
    <location>
        <begin position="4564"/>
        <end position="4639"/>
    </location>
</feature>
<keyword evidence="3" id="KW-0597">Phosphoprotein</keyword>
<dbReference type="NCBIfam" id="NF045894">
    <property type="entry name" value="PKS_plus_SDR"/>
    <property type="match status" value="3"/>
</dbReference>
<dbReference type="InterPro" id="IPR050091">
    <property type="entry name" value="PKS_NRPS_Biosynth_Enz"/>
</dbReference>
<dbReference type="InterPro" id="IPR009081">
    <property type="entry name" value="PP-bd_ACP"/>
</dbReference>
<dbReference type="Pfam" id="PF00698">
    <property type="entry name" value="Acyl_transf_1"/>
    <property type="match status" value="4"/>
</dbReference>
<dbReference type="SUPFAM" id="SSF53901">
    <property type="entry name" value="Thiolase-like"/>
    <property type="match status" value="3"/>
</dbReference>
<organism evidence="11 12">
    <name type="scientific">Micromonospora robiginosa</name>
    <dbReference type="NCBI Taxonomy" id="2749844"/>
    <lineage>
        <taxon>Bacteria</taxon>
        <taxon>Bacillati</taxon>
        <taxon>Actinomycetota</taxon>
        <taxon>Actinomycetes</taxon>
        <taxon>Micromonosporales</taxon>
        <taxon>Micromonosporaceae</taxon>
        <taxon>Micromonospora</taxon>
    </lineage>
</organism>
<comment type="cofactor">
    <cofactor evidence="1">
        <name>pantetheine 4'-phosphate</name>
        <dbReference type="ChEBI" id="CHEBI:47942"/>
    </cofactor>
</comment>
<dbReference type="InterPro" id="IPR014031">
    <property type="entry name" value="Ketoacyl_synth_C"/>
</dbReference>
<dbReference type="SUPFAM" id="SSF52151">
    <property type="entry name" value="FabD/lysophospholipase-like"/>
    <property type="match status" value="3"/>
</dbReference>
<dbReference type="SMART" id="SM01294">
    <property type="entry name" value="PKS_PP_betabranch"/>
    <property type="match status" value="3"/>
</dbReference>
<evidence type="ECO:0000313" key="11">
    <source>
        <dbReference type="EMBL" id="QLQ35710.1"/>
    </source>
</evidence>
<dbReference type="Pfam" id="PF08990">
    <property type="entry name" value="Docking"/>
    <property type="match status" value="1"/>
</dbReference>
<dbReference type="InterPro" id="IPR015083">
    <property type="entry name" value="NorB/c/GfsB-D-like_docking"/>
</dbReference>
<dbReference type="Pfam" id="PF16197">
    <property type="entry name" value="KAsynt_C_assoc"/>
    <property type="match status" value="3"/>
</dbReference>
<dbReference type="Pfam" id="PF18369">
    <property type="entry name" value="PKS_DE"/>
    <property type="match status" value="3"/>
</dbReference>
<dbReference type="PANTHER" id="PTHR43775">
    <property type="entry name" value="FATTY ACID SYNTHASE"/>
    <property type="match status" value="1"/>
</dbReference>
<keyword evidence="12" id="KW-1185">Reference proteome</keyword>
<evidence type="ECO:0000256" key="5">
    <source>
        <dbReference type="ARBA" id="ARBA00023194"/>
    </source>
</evidence>
<dbReference type="Gene3D" id="3.30.70.3290">
    <property type="match status" value="3"/>
</dbReference>
<reference evidence="12" key="1">
    <citation type="submission" date="2020-07" db="EMBL/GenBank/DDBJ databases">
        <title>A new Micromonospora strain with potent antibiotic activity isolated from the microbiome of a mid-Atlantic deep-sea sponge.</title>
        <authorList>
            <person name="Back C.R."/>
            <person name="Stennett H.L."/>
            <person name="Williams S.E."/>
            <person name="Wang L."/>
            <person name="Ojeda Gomez J."/>
            <person name="Abdulle O.M."/>
            <person name="Duffy T."/>
            <person name="Hendry K.R."/>
            <person name="Powell D."/>
            <person name="Stach J.E."/>
            <person name="Essex-Lopresti A.E."/>
            <person name="Willis C.L."/>
            <person name="Curnow P."/>
            <person name="Race P.R."/>
        </authorList>
    </citation>
    <scope>NUCLEOTIDE SEQUENCE [LARGE SCALE GENOMIC DNA]</scope>
    <source>
        <strain evidence="12">28ISP2-46</strain>
    </source>
</reference>
<dbReference type="SUPFAM" id="SSF47336">
    <property type="entry name" value="ACP-like"/>
    <property type="match status" value="3"/>
</dbReference>
<dbReference type="PROSITE" id="PS52004">
    <property type="entry name" value="KS3_2"/>
    <property type="match status" value="3"/>
</dbReference>
<dbReference type="Gene3D" id="3.40.47.10">
    <property type="match status" value="3"/>
</dbReference>
<dbReference type="GO" id="GO:0031177">
    <property type="term" value="F:phosphopantetheine binding"/>
    <property type="evidence" value="ECO:0007669"/>
    <property type="project" value="InterPro"/>
</dbReference>
<dbReference type="Gene3D" id="1.10.1200.10">
    <property type="entry name" value="ACP-like"/>
    <property type="match status" value="3"/>
</dbReference>
<dbReference type="InterPro" id="IPR006162">
    <property type="entry name" value="Ppantetheine_attach_site"/>
</dbReference>
<evidence type="ECO:0000256" key="6">
    <source>
        <dbReference type="ARBA" id="ARBA00023268"/>
    </source>
</evidence>
<evidence type="ECO:0000256" key="8">
    <source>
        <dbReference type="SAM" id="MobiDB-lite"/>
    </source>
</evidence>
<keyword evidence="7" id="KW-0012">Acyltransferase</keyword>
<dbReference type="SMART" id="SM00827">
    <property type="entry name" value="PKS_AT"/>
    <property type="match status" value="3"/>
</dbReference>
<dbReference type="RefSeq" id="WP_181568238.1">
    <property type="nucleotide sequence ID" value="NZ_CP059322.2"/>
</dbReference>
<dbReference type="InterPro" id="IPR014043">
    <property type="entry name" value="Acyl_transferase_dom"/>
</dbReference>
<dbReference type="InterPro" id="IPR016036">
    <property type="entry name" value="Malonyl_transacylase_ACP-bd"/>
</dbReference>
<dbReference type="InterPro" id="IPR020806">
    <property type="entry name" value="PKS_PP-bd"/>
</dbReference>
<feature type="domain" description="Ketosynthase family 3 (KS3)" evidence="10">
    <location>
        <begin position="34"/>
        <end position="458"/>
    </location>
</feature>
<dbReference type="InterPro" id="IPR041618">
    <property type="entry name" value="PKS_DE"/>
</dbReference>
<dbReference type="SMART" id="SM00822">
    <property type="entry name" value="PKS_KR"/>
    <property type="match status" value="3"/>
</dbReference>
<feature type="compositionally biased region" description="Low complexity" evidence="8">
    <location>
        <begin position="3781"/>
        <end position="3792"/>
    </location>
</feature>
<sequence>MNSEDEKYVEYLKRTTSELRRTRRRLRALEARDTEGIAVVAMTCRYPGGVGSPEELWELVRDGRDGIGPFPADRGWDLDRLFHPDPDHPGTSYVREGGFVYDAGNFDADLFGISPREAVAMDPQQRLLLEASWEAFERARLPLPAVRGSRTGVFVGAAAHGYDAILAQSGQDGEGHSLTGNSTSIVSGRIAYTLGLEGPAVTIDTACSSSSVAVHLAVQALRNGDCELALAGGVTVMPTPAVFVGFSRQRGLAADGRCKPFAAAADGTGWSEGVGMLLLARLSDAQKHGYPVLAVIRGSAVNQDGASNGLSAPHGPSQVRVIRQALANARLTPEQVDVVEAHGTGTTLGDPIEAQALLATYGQERSTPLLLGSVKSNLGHTQAAAGVAGIIKMVLAVRHGIVPPTLHVDAPSPHIDWTAGAVTLATEATPWPSTDRPRRAAVSSFGVSGTNAHTVIEQAPEPEPASAEDEPAPTPVARLVVPVLLSARSADALAAQAGRWAARLAAAPEVRPLDVAYSSVVSRSVLDHRAVVAAAGPDDLVAALRAIAAGEPAGTVVTGAGTPRGQLAVLFSGQGAQRAGMGRELYAQFPVFAAALDEVCAHLDRALPRPLKEVLFDDGDLLDQTQFTQAGLFAVEVALFRLVESFGLTPDLVGGHSIGEVTAAHVAGVLTLEHAAALVAARGRLMQALPAGGAMLAVAAPEADVRATLTDPDEPVDVAAVNGPAAVVLSGAADAVDRLERLWRDRGVRTRRLTVSHAFHSPLMEPVLARFRAVLERLTFAAPRLPVVSNVTGELADPDEIRTADHWVRHVREAVRHADGVHALRAAGVDTFLEIGPRAVLTALTADILPGEPVRAVAAQRGDRPEVEALLAALAELYVHGHPVTWTDWFAGTGANRVDLPTYAFQRERYWAGDGTSRPEPHPDAADGDFWAAVERGDLPAVASELAVQDDPDAVAALGPAVPVLSSWRRARQRDAVLDGWSYRVEWEAVRPAPAPALTGRWLVVAADDPAPWAAPLTAAGADVDVLTVPADADRGDLADLLRGHDEAGWRGVLCVLPGPDAPRPDAPAVPAGTALLLTLVQALADTGRAGRLWCVTRGAVSVGGGEPLADPYAAAAWGLGRTVALEQPDRWGGLVDLPADATPDRIDADALRAVLADGGHDEVAVRPHGTFGRRLVPAAAPTGPGWRPTGTVLVTGGTGALGRQVARWLLAAGATEVVLASRRGPDAPGAADLAAELPGARVARCDVTDPAAVTALVADLPALTAVVHAAGTVDDGILDGLDLARLAAVLDGKVRAARVLHDATADRRLDAFVLFSSLAGVLGSAGQGNYAAANAFLDAFAAWRRDLGLPATAVAWGAWAADGMAAASAELTARLTRGGVNPLPAEQAAAALGRITAAAGPSVVVADVDWGRLAAVRGRPAPLLAGLPGVPTATARVAPAVVVGRSLAQLTELVRTQAALVLGHPAGRPLPDRTFRDLGFDSLTAVELRNRLAAETGTTLPATLVFDHPTVAELAAHLHDHADDPTGGAVVAADVDRHREPVAIVAMSCRFPGGVASPEQLWDLVAGGVDALSPMPDERGWNVAELYHPDPEHLGTSYVREGGFVDSAGAFDPAFFGISPREALAMDPQQRLLLEASWEAFERARLDPAALRGSRTGVYVGTNGQDYGSLLLAAGDGDENYLATGVSASVISGRLAYTFGLHGPAVTVDTACSASLVALHLAAQALQSGECDLALAGGATVMATPGIFVGFSRQRGLAADGRCKPFAGAADGTGWGEGVGLLVLQRLSDARRDGNPVLAVVRGSAVNSDGASNGLTAPNGPAQQRVIRQALANAGLAPDQVDAVEAHGTGTTLGDPIEAQALIATYGRDRDADRPLWLGSVKSNLGHTQAAAGVAGVIKMVLALRHGVLPPTLHVDEPTPHVDWSAGTVALLTEARPWPAGDRPRRAGVSSFGISGTNVHTILEQAPPEEPAPHDDDAPAGELPWTLSGRSAAALAARARDLRAHLDAVPDAALPDLAWSLATTRSAHEHRAVVLAAGRDDLTAALGALADGRGAPDTVTRVPGTPGDVVFVFPGQGSQWTGMAAELLDTAPVFAETFAACAAALRPHVDWSLTDVVRGLPGAPSLERVDVVQPALFAVGVSLAALWRAYGVHPSAVVGHSQGEIAAAYVAGGLSLDDAAAVVALRSRIIAGIAGDGGMVSVATTADEVTATIGRWDGRVSLAAVNGPTAVVVSGDSAALDELVAHYQGRDVRVRRVPVDYASHSAHVEPLRERLRELLAGLRPRTGEVRFRSTVTGDWLDTAGLDADYWYRNLRQTVGFDAAVRDLAATGHQTFVEVSAHPVLTMAMQESVESAAADPAAVTVTGTLRRDEGGLARFHRAVAEVYAGGGAVDWRPAFAGRPARRLDLPTYPFQRQLYWPRPAAAVTAGTTAGTVEADEVDARFWAAVEAEDPAAVGAELADAAEVPEDALTALLPALAAWRRRHRDQATVDSWRYRDGWLPVASDGPAAPALTGAWWLVTADADAPADATVGFVADALRRHGATVVEIALTGAPDRDALTGRLRDTHRDTPPTGVVSLLPLDETPLPGHPHVPAGFAGTVTLTQALGDAGVRAPLWALTRGAVSTGPGDPLTHPTQQLAWGFGRIAALEHPDRWGGLVDLPNTVDDRTAVRLARVLAGADGEDQVALRPTGAYGRRLLRAPLGDTPAPRDWRPTGTALVTGGTGALGGHVARWLAAHGADHLVLLSRRGRAGDGVAELEADLTALGARVTVAACDAADRDALAAVLAEVPAEHPLTTVVHTAAVLDDAVIGALTLDQLDHALAAKVTAAVNLHELTRDRDLDAFVLFSAMAGTVGSSGVGNYAPGNAYLNALAEHRRDLGLPATSIAWGAWGGGGMADGEFGRMLHRHGAPEMPPRLAIAALHQALAHDETFLTVSNIAWDRFRIALTATRPAPLIAEIPEVRRLAADREPAETTEAELAGPAGAFARMASAQRRQALLDLVRDQAATVLKYDGGQAVDPHHAFRDLGFDSVTAVELRNRLGTATGLRLPVTLVFDYPTATVLARHLDEELGGSAGPETVAGPAPLADDEPIAVVAMSCRFPGGVTDPERFWQLLHAGRDAVSDLPGDRGWDVDRLYDPDPYSAGTSYVRTGAFLYDVADFDAGFFGISPREAVAMDPQQRLLLETSWEAIERAGVDPGGLRGSRTGVFVGTNGQDYGALLMVSADEVEGFASTGNAASVVSGRVAYVLGLEGPAVSVDTACSSSLVALHLAAAALQRGECDLALAGGVTVMSTPGLFVEFSRQRGLAPDGRCKAFAAAADGTGWGEGVGMLLVERLSDARRNGHPVLAVLRGSAVNQDGASNGLTAPNGPSQQRVIRAALAAARLSPSDVDVVEAHGTGTTLGDPIEAQALIATYGQGRDDVEPLLLGSVKSNIGHTQAAAGVAGVIKMILAMRAGVVPTTLHVDAPSPHIDWSAGAVELVTENRPWPGSGSARRAAVSSFGISGTNAHVILELPAEAVAEADTARPGLLAAGVTAWPVSARTRDGLARQAQRLSRHLHADPADPAVVAWSLATTRSAFDQRAVVVGSSVEELLSGLDALTSGAPAGNAVSGAVASHGAGPVFVFPGQGAQSARMASGLVGRSPVFDAALTECQTALAPYLDVDLVSVLTGDDESWLERVEVVQPVLWAVGVALAAVWRHVGVNPQAVIGHSQGEIGAACVAGILSLDDAAKTVALRSRALSALRGTGTMASVDLSADEVAARLALATSAGCGPASDGTAPVPAGGDTGPAADGSRFAGVGIAAVNGPATVVVSGPPQAVADLVQACQAEGIRARLIPVDYASHSVAVEEVAQQLRTDLADVTPQPGHTRLVSTLTGDWVDPATMTADYWYDNLRQTVRFDTAVRTAIEAGHTTFVEISPHPVLAMPVTAILDDTGTAGHTLSTLRRGEDDPTRLLTNLATAHTIGLPVDLTTVLAETDTIALPTYAFDRARYWPRAGAATPAAADGPTGVDAAFWAAVDNEDLAALADLTAADAAESLDRLGAALPLLADWRRRHRDRSTLDDLRYRAVWQPYGGVPVGYLTGLWWVVADEAVRAEAETAVAELTRRGADARLVLLPADATDRAAVAARLTAAGPDPADRVLSLLALADGPVDATEPVPPFLARSLALVQALGDLDVAAPLWCLTRGAAGTTRDGGAGRPEQALLWGLGRVVALEHPERWGGLVDVPATLDDHGWDLLCAALTGPDGEDQLAVDGVTLLVRRLVRAPGGGTDPDPDHPGTTLVTGGTGALGGQVARWLADRGAAHLLLVSRRGADAPGAADLVRDLTERGARVTVAACDVADRAALAKLLDEVPADAPLTGVVHTAGVLDDGVLDGLTADRIADVLRPKVLGALHLHELTAERDLRAFVLFSALPGQLGAAGQGSYAAANAYLDALAEQRHRRGLPATSVAWGPWATGGMADADPAVAERRRRSGVARLDSDLALTALAGCLARREPVTLVAGIDWARYVPGFTAVRPSPLLTGIPEARRATAERADDAGPTAESLAALLAGQSEAERRKTLLDLVRGQAAAVLGHASDTAVEPDRAFRDLGFDSLTAVELRNRLTAATGVRLAATVVFDYPTAALLADHVRAAVVDGGATGAAPVFGELERLEAALSGAAPDRGARLRITERLRTLLASLNEEDAPADGDGVAGKLQDATPDEVFDFIDRELGVS</sequence>
<dbReference type="CDD" id="cd00833">
    <property type="entry name" value="PKS"/>
    <property type="match status" value="3"/>
</dbReference>
<evidence type="ECO:0000256" key="3">
    <source>
        <dbReference type="ARBA" id="ARBA00022553"/>
    </source>
</evidence>
<dbReference type="InterPro" id="IPR016035">
    <property type="entry name" value="Acyl_Trfase/lysoPLipase"/>
</dbReference>
<dbReference type="InterPro" id="IPR020841">
    <property type="entry name" value="PKS_Beta-ketoAc_synthase_dom"/>
</dbReference>
<feature type="domain" description="Carrier" evidence="9">
    <location>
        <begin position="1449"/>
        <end position="1523"/>
    </location>
</feature>
<dbReference type="KEGG" id="mfeu:H1D33_20380"/>
<evidence type="ECO:0000256" key="7">
    <source>
        <dbReference type="ARBA" id="ARBA00023315"/>
    </source>
</evidence>
<evidence type="ECO:0000313" key="12">
    <source>
        <dbReference type="Proteomes" id="UP000510844"/>
    </source>
</evidence>
<proteinExistence type="predicted"/>
<dbReference type="SMART" id="SM00823">
    <property type="entry name" value="PKS_PP"/>
    <property type="match status" value="3"/>
</dbReference>
<dbReference type="InterPro" id="IPR057326">
    <property type="entry name" value="KR_dom"/>
</dbReference>
<dbReference type="Gene3D" id="3.40.366.10">
    <property type="entry name" value="Malonyl-Coenzyme A Acyl Carrier Protein, domain 2"/>
    <property type="match status" value="3"/>
</dbReference>
<feature type="domain" description="Carrier" evidence="9">
    <location>
        <begin position="2998"/>
        <end position="3073"/>
    </location>
</feature>
<dbReference type="Gene3D" id="3.40.50.720">
    <property type="entry name" value="NAD(P)-binding Rossmann-like Domain"/>
    <property type="match status" value="3"/>
</dbReference>
<dbReference type="InterPro" id="IPR014030">
    <property type="entry name" value="Ketoacyl_synth_N"/>
</dbReference>
<dbReference type="SMART" id="SM00825">
    <property type="entry name" value="PKS_KS"/>
    <property type="match status" value="3"/>
</dbReference>
<keyword evidence="6" id="KW-0511">Multifunctional enzyme</keyword>
<dbReference type="Gene3D" id="6.10.140.1830">
    <property type="match status" value="2"/>
</dbReference>
<dbReference type="Pfam" id="PF00550">
    <property type="entry name" value="PP-binding"/>
    <property type="match status" value="3"/>
</dbReference>
<dbReference type="Proteomes" id="UP000510844">
    <property type="component" value="Chromosome"/>
</dbReference>
<dbReference type="GO" id="GO:0004312">
    <property type="term" value="F:fatty acid synthase activity"/>
    <property type="evidence" value="ECO:0007669"/>
    <property type="project" value="TreeGrafter"/>
</dbReference>
<feature type="domain" description="Ketosynthase family 3 (KS3)" evidence="10">
    <location>
        <begin position="3091"/>
        <end position="3517"/>
    </location>
</feature>
<keyword evidence="4" id="KW-0808">Transferase</keyword>
<dbReference type="Pfam" id="PF08659">
    <property type="entry name" value="KR"/>
    <property type="match status" value="3"/>
</dbReference>
<dbReference type="PROSITE" id="PS00606">
    <property type="entry name" value="KS3_1"/>
    <property type="match status" value="3"/>
</dbReference>
<dbReference type="FunFam" id="3.40.47.10:FF:000019">
    <property type="entry name" value="Polyketide synthase type I"/>
    <property type="match status" value="3"/>
</dbReference>
<dbReference type="SUPFAM" id="SSF55048">
    <property type="entry name" value="Probable ACP-binding domain of malonyl-CoA ACP transacylase"/>
    <property type="match status" value="3"/>
</dbReference>
<dbReference type="InterPro" id="IPR036291">
    <property type="entry name" value="NAD(P)-bd_dom_sf"/>
</dbReference>
<keyword evidence="2" id="KW-0596">Phosphopantetheine</keyword>
<dbReference type="GO" id="GO:0033068">
    <property type="term" value="P:macrolide biosynthetic process"/>
    <property type="evidence" value="ECO:0007669"/>
    <property type="project" value="UniProtKB-ARBA"/>
</dbReference>
<feature type="region of interest" description="Disordered" evidence="8">
    <location>
        <begin position="3773"/>
        <end position="3792"/>
    </location>
</feature>
<feature type="region of interest" description="Disordered" evidence="8">
    <location>
        <begin position="1967"/>
        <end position="1986"/>
    </location>
</feature>
<feature type="domain" description="Ketosynthase family 3 (KS3)" evidence="10">
    <location>
        <begin position="1540"/>
        <end position="1966"/>
    </location>
</feature>
<dbReference type="InterPro" id="IPR016039">
    <property type="entry name" value="Thiolase-like"/>
</dbReference>
<dbReference type="InterPro" id="IPR036736">
    <property type="entry name" value="ACP-like_sf"/>
</dbReference>
<dbReference type="GO" id="GO:0006633">
    <property type="term" value="P:fatty acid biosynthetic process"/>
    <property type="evidence" value="ECO:0007669"/>
    <property type="project" value="InterPro"/>
</dbReference>
<dbReference type="PANTHER" id="PTHR43775:SF51">
    <property type="entry name" value="INACTIVE PHENOLPHTHIOCEROL SYNTHESIS POLYKETIDE SYNTHASE TYPE I PKS1-RELATED"/>
    <property type="match status" value="1"/>
</dbReference>